<protein>
    <recommendedName>
        <fullName evidence="7">Ig-like domain-containing protein</fullName>
    </recommendedName>
</protein>
<accession>A0A8W8P7Q0</accession>
<keyword evidence="6" id="KW-0812">Transmembrane</keyword>
<evidence type="ECO:0000256" key="5">
    <source>
        <dbReference type="ARBA" id="ARBA00023319"/>
    </source>
</evidence>
<keyword evidence="6" id="KW-1133">Transmembrane helix</keyword>
<sequence>MFEIRDITLDDAGYYNGGTSGEAAWSGGGVVLVVHNKPSKPIITGELNVEINNTITLTCSSQSTSAPDYHYHSKLVTLFYTWFVNETKIDRETRENLTIYVTIHLKYKQYSCTATDDDMESDRSDTVHINPLYGPDRIKITPEPVLNVNGNLTVREGETIGPFVCTADCNPPCNISWKVKDPDGFSDALSEMRTLMQQAVQRNIQLFGCIAHWKDKMFQKNLDISTLYINDVSSSNVEVSENATLRISCHVDGNPIPTLRLSRVQADTELDERQGAWLNYTIDTAQCTDTDTYRCRGTSTGFNNREKVFSINVPCNISFDSGGNFKSTYGSKSGLDTTVNVAVPIIANPHPQASDFTWVGPLHEPVSARTTICIGDVAYRHTIRSSLPVKDRNFFGSYTLSYKGETITKITINPEDDETSRPYIVAIALLSFLLGLTWLIVALVVIYKRRHHSVHQNSKHGDESIQPEETLNMTQQYDDVHDMVADKLEAQNMSQDYDDVQGTVAEGNYTNANGDNTVIEDSYTELGRRDPETPYEEFKA</sequence>
<keyword evidence="5" id="KW-0393">Immunoglobulin domain</keyword>
<dbReference type="InterPro" id="IPR003599">
    <property type="entry name" value="Ig_sub"/>
</dbReference>
<evidence type="ECO:0000256" key="1">
    <source>
        <dbReference type="ARBA" id="ARBA00004479"/>
    </source>
</evidence>
<evidence type="ECO:0000256" key="6">
    <source>
        <dbReference type="SAM" id="Phobius"/>
    </source>
</evidence>
<dbReference type="PANTHER" id="PTHR11640:SF31">
    <property type="entry name" value="IRREGULAR CHIASM C-ROUGHEST PROTEIN-RELATED"/>
    <property type="match status" value="1"/>
</dbReference>
<dbReference type="InterPro" id="IPR051275">
    <property type="entry name" value="Cell_adhesion_signaling"/>
</dbReference>
<dbReference type="InterPro" id="IPR007110">
    <property type="entry name" value="Ig-like_dom"/>
</dbReference>
<evidence type="ECO:0000256" key="3">
    <source>
        <dbReference type="ARBA" id="ARBA00023157"/>
    </source>
</evidence>
<organism evidence="8 9">
    <name type="scientific">Magallana gigas</name>
    <name type="common">Pacific oyster</name>
    <name type="synonym">Crassostrea gigas</name>
    <dbReference type="NCBI Taxonomy" id="29159"/>
    <lineage>
        <taxon>Eukaryota</taxon>
        <taxon>Metazoa</taxon>
        <taxon>Spiralia</taxon>
        <taxon>Lophotrochozoa</taxon>
        <taxon>Mollusca</taxon>
        <taxon>Bivalvia</taxon>
        <taxon>Autobranchia</taxon>
        <taxon>Pteriomorphia</taxon>
        <taxon>Ostreida</taxon>
        <taxon>Ostreoidea</taxon>
        <taxon>Ostreidae</taxon>
        <taxon>Magallana</taxon>
    </lineage>
</organism>
<dbReference type="SMART" id="SM00409">
    <property type="entry name" value="IG"/>
    <property type="match status" value="2"/>
</dbReference>
<dbReference type="AlphaFoldDB" id="A0A8W8P7Q0"/>
<dbReference type="GO" id="GO:0098609">
    <property type="term" value="P:cell-cell adhesion"/>
    <property type="evidence" value="ECO:0007669"/>
    <property type="project" value="TreeGrafter"/>
</dbReference>
<evidence type="ECO:0000256" key="2">
    <source>
        <dbReference type="ARBA" id="ARBA00023136"/>
    </source>
</evidence>
<name>A0A8W8P7Q0_MAGGI</name>
<dbReference type="GO" id="GO:0005886">
    <property type="term" value="C:plasma membrane"/>
    <property type="evidence" value="ECO:0007669"/>
    <property type="project" value="TreeGrafter"/>
</dbReference>
<evidence type="ECO:0000313" key="9">
    <source>
        <dbReference type="Proteomes" id="UP000005408"/>
    </source>
</evidence>
<keyword evidence="4" id="KW-0325">Glycoprotein</keyword>
<reference evidence="8" key="1">
    <citation type="submission" date="2022-08" db="UniProtKB">
        <authorList>
            <consortium name="EnsemblMetazoa"/>
        </authorList>
    </citation>
    <scope>IDENTIFICATION</scope>
    <source>
        <strain evidence="8">05x7-T-G4-1.051#20</strain>
    </source>
</reference>
<keyword evidence="3" id="KW-1015">Disulfide bond</keyword>
<dbReference type="SUPFAM" id="SSF48726">
    <property type="entry name" value="Immunoglobulin"/>
    <property type="match status" value="2"/>
</dbReference>
<keyword evidence="2 6" id="KW-0472">Membrane</keyword>
<dbReference type="GO" id="GO:0005911">
    <property type="term" value="C:cell-cell junction"/>
    <property type="evidence" value="ECO:0007669"/>
    <property type="project" value="TreeGrafter"/>
</dbReference>
<dbReference type="InterPro" id="IPR013783">
    <property type="entry name" value="Ig-like_fold"/>
</dbReference>
<comment type="subcellular location">
    <subcellularLocation>
        <location evidence="1">Membrane</location>
        <topology evidence="1">Single-pass type I membrane protein</topology>
    </subcellularLocation>
</comment>
<dbReference type="EnsemblMetazoa" id="G9962.1">
    <property type="protein sequence ID" value="G9962.1:cds"/>
    <property type="gene ID" value="G9962"/>
</dbReference>
<dbReference type="Proteomes" id="UP000005408">
    <property type="component" value="Unassembled WGS sequence"/>
</dbReference>
<dbReference type="PROSITE" id="PS50835">
    <property type="entry name" value="IG_LIKE"/>
    <property type="match status" value="2"/>
</dbReference>
<feature type="transmembrane region" description="Helical" evidence="6">
    <location>
        <begin position="423"/>
        <end position="447"/>
    </location>
</feature>
<feature type="domain" description="Ig-like" evidence="7">
    <location>
        <begin position="38"/>
        <end position="128"/>
    </location>
</feature>
<dbReference type="Gene3D" id="2.60.40.10">
    <property type="entry name" value="Immunoglobulins"/>
    <property type="match status" value="2"/>
</dbReference>
<evidence type="ECO:0000259" key="7">
    <source>
        <dbReference type="PROSITE" id="PS50835"/>
    </source>
</evidence>
<dbReference type="GO" id="GO:0050839">
    <property type="term" value="F:cell adhesion molecule binding"/>
    <property type="evidence" value="ECO:0007669"/>
    <property type="project" value="TreeGrafter"/>
</dbReference>
<evidence type="ECO:0000256" key="4">
    <source>
        <dbReference type="ARBA" id="ARBA00023180"/>
    </source>
</evidence>
<feature type="domain" description="Ig-like" evidence="7">
    <location>
        <begin position="142"/>
        <end position="262"/>
    </location>
</feature>
<proteinExistence type="predicted"/>
<keyword evidence="9" id="KW-1185">Reference proteome</keyword>
<dbReference type="PANTHER" id="PTHR11640">
    <property type="entry name" value="NEPHRIN"/>
    <property type="match status" value="1"/>
</dbReference>
<evidence type="ECO:0000313" key="8">
    <source>
        <dbReference type="EnsemblMetazoa" id="G9962.1:cds"/>
    </source>
</evidence>
<dbReference type="InterPro" id="IPR036179">
    <property type="entry name" value="Ig-like_dom_sf"/>
</dbReference>